<dbReference type="InterPro" id="IPR004616">
    <property type="entry name" value="Leu/Phe-tRNA_Trfase"/>
</dbReference>
<dbReference type="EC" id="2.3.2.6" evidence="10 15"/>
<evidence type="ECO:0000256" key="9">
    <source>
        <dbReference type="ARBA" id="ARBA00061535"/>
    </source>
</evidence>
<dbReference type="NCBIfam" id="TIGR00667">
    <property type="entry name" value="aat"/>
    <property type="match status" value="1"/>
</dbReference>
<evidence type="ECO:0000313" key="17">
    <source>
        <dbReference type="Proteomes" id="UP000215355"/>
    </source>
</evidence>
<evidence type="ECO:0000256" key="13">
    <source>
        <dbReference type="ARBA" id="ARBA00077165"/>
    </source>
</evidence>
<comment type="catalytic activity">
    <reaction evidence="5 15">
        <text>L-phenylalanyl-tRNA(Phe) + an N-terminal L-alpha-aminoacyl-[protein] = an N-terminal L-phenylalanyl-L-alpha-aminoacyl-[protein] + tRNA(Phe)</text>
        <dbReference type="Rhea" id="RHEA:43632"/>
        <dbReference type="Rhea" id="RHEA-COMP:9668"/>
        <dbReference type="Rhea" id="RHEA-COMP:9699"/>
        <dbReference type="Rhea" id="RHEA-COMP:10636"/>
        <dbReference type="Rhea" id="RHEA-COMP:10637"/>
        <dbReference type="ChEBI" id="CHEBI:78442"/>
        <dbReference type="ChEBI" id="CHEBI:78531"/>
        <dbReference type="ChEBI" id="CHEBI:78597"/>
        <dbReference type="ChEBI" id="CHEBI:83561"/>
        <dbReference type="EC" id="2.3.2.6"/>
    </reaction>
</comment>
<evidence type="ECO:0000256" key="3">
    <source>
        <dbReference type="ARBA" id="ARBA00022679"/>
    </source>
</evidence>
<comment type="catalytic activity">
    <reaction evidence="6 15">
        <text>N-terminal L-arginyl-[protein] + L-leucyl-tRNA(Leu) = N-terminal L-leucyl-L-arginyl-[protein] + tRNA(Leu) + H(+)</text>
        <dbReference type="Rhea" id="RHEA:50416"/>
        <dbReference type="Rhea" id="RHEA-COMP:9613"/>
        <dbReference type="Rhea" id="RHEA-COMP:9622"/>
        <dbReference type="Rhea" id="RHEA-COMP:12672"/>
        <dbReference type="Rhea" id="RHEA-COMP:12673"/>
        <dbReference type="ChEBI" id="CHEBI:15378"/>
        <dbReference type="ChEBI" id="CHEBI:64719"/>
        <dbReference type="ChEBI" id="CHEBI:78442"/>
        <dbReference type="ChEBI" id="CHEBI:78494"/>
        <dbReference type="ChEBI" id="CHEBI:133044"/>
        <dbReference type="EC" id="2.3.2.6"/>
    </reaction>
</comment>
<evidence type="ECO:0000256" key="7">
    <source>
        <dbReference type="ARBA" id="ARBA00051538"/>
    </source>
</evidence>
<gene>
    <name evidence="15 16" type="primary">aat</name>
    <name evidence="16" type="ORF">SAMEA4412673_00619</name>
</gene>
<dbReference type="InterPro" id="IPR042221">
    <property type="entry name" value="Leu/Phe-tRNA_Trfase_N"/>
</dbReference>
<dbReference type="KEGG" id="smiz:4412673_00619"/>
<dbReference type="GO" id="GO:0008914">
    <property type="term" value="F:leucyl-tRNA--protein transferase activity"/>
    <property type="evidence" value="ECO:0007669"/>
    <property type="project" value="UniProtKB-UniRule"/>
</dbReference>
<evidence type="ECO:0000256" key="11">
    <source>
        <dbReference type="ARBA" id="ARBA00074372"/>
    </source>
</evidence>
<keyword evidence="4 15" id="KW-0012">Acyltransferase</keyword>
<dbReference type="SUPFAM" id="SSF55729">
    <property type="entry name" value="Acyl-CoA N-acyltransferases (Nat)"/>
    <property type="match status" value="1"/>
</dbReference>
<dbReference type="Pfam" id="PF03588">
    <property type="entry name" value="Leu_Phe_trans"/>
    <property type="match status" value="1"/>
</dbReference>
<dbReference type="InterPro" id="IPR016181">
    <property type="entry name" value="Acyl_CoA_acyltransferase"/>
</dbReference>
<evidence type="ECO:0000313" key="16">
    <source>
        <dbReference type="EMBL" id="SNV42199.1"/>
    </source>
</evidence>
<comment type="similarity">
    <text evidence="9 15">Belongs to the L/F-transferase family.</text>
</comment>
<proteinExistence type="inferred from homology"/>
<protein>
    <recommendedName>
        <fullName evidence="11 15">Leucyl/phenylalanyl-tRNA--protein transferase</fullName>
        <ecNumber evidence="10 15">2.3.2.6</ecNumber>
    </recommendedName>
    <alternativeName>
        <fullName evidence="12 15">L/F-transferase</fullName>
    </alternativeName>
    <alternativeName>
        <fullName evidence="13 15">Leucyltransferase</fullName>
    </alternativeName>
    <alternativeName>
        <fullName evidence="14 15">Phenyalanyltransferase</fullName>
    </alternativeName>
</protein>
<evidence type="ECO:0000256" key="2">
    <source>
        <dbReference type="ARBA" id="ARBA00022490"/>
    </source>
</evidence>
<name>A0AAJ4X910_9SPHI</name>
<comment type="catalytic activity">
    <reaction evidence="7 15">
        <text>N-terminal L-lysyl-[protein] + L-leucyl-tRNA(Leu) = N-terminal L-leucyl-L-lysyl-[protein] + tRNA(Leu) + H(+)</text>
        <dbReference type="Rhea" id="RHEA:12340"/>
        <dbReference type="Rhea" id="RHEA-COMP:9613"/>
        <dbReference type="Rhea" id="RHEA-COMP:9622"/>
        <dbReference type="Rhea" id="RHEA-COMP:12670"/>
        <dbReference type="Rhea" id="RHEA-COMP:12671"/>
        <dbReference type="ChEBI" id="CHEBI:15378"/>
        <dbReference type="ChEBI" id="CHEBI:65249"/>
        <dbReference type="ChEBI" id="CHEBI:78442"/>
        <dbReference type="ChEBI" id="CHEBI:78494"/>
        <dbReference type="ChEBI" id="CHEBI:133043"/>
        <dbReference type="EC" id="2.3.2.6"/>
    </reaction>
</comment>
<evidence type="ECO:0000256" key="1">
    <source>
        <dbReference type="ARBA" id="ARBA00004496"/>
    </source>
</evidence>
<dbReference type="HAMAP" id="MF_00688">
    <property type="entry name" value="Leu_Phe_trans"/>
    <property type="match status" value="1"/>
</dbReference>
<dbReference type="Gene3D" id="3.30.70.3550">
    <property type="entry name" value="Leucyl/phenylalanyl-tRNA-protein transferase, N-terminal domain"/>
    <property type="match status" value="1"/>
</dbReference>
<dbReference type="Gene3D" id="3.40.630.70">
    <property type="entry name" value="Leucyl/phenylalanyl-tRNA-protein transferase, C-terminal domain"/>
    <property type="match status" value="1"/>
</dbReference>
<evidence type="ECO:0000256" key="12">
    <source>
        <dbReference type="ARBA" id="ARBA00077136"/>
    </source>
</evidence>
<organism evidence="16 17">
    <name type="scientific">Sphingobacterium mizutaii</name>
    <dbReference type="NCBI Taxonomy" id="1010"/>
    <lineage>
        <taxon>Bacteria</taxon>
        <taxon>Pseudomonadati</taxon>
        <taxon>Bacteroidota</taxon>
        <taxon>Sphingobacteriia</taxon>
        <taxon>Sphingobacteriales</taxon>
        <taxon>Sphingobacteriaceae</taxon>
        <taxon>Sphingobacterium</taxon>
    </lineage>
</organism>
<dbReference type="PANTHER" id="PTHR30098">
    <property type="entry name" value="LEUCYL/PHENYLALANYL-TRNA--PROTEIN TRANSFERASE"/>
    <property type="match status" value="1"/>
</dbReference>
<evidence type="ECO:0000256" key="6">
    <source>
        <dbReference type="ARBA" id="ARBA00050652"/>
    </source>
</evidence>
<evidence type="ECO:0000256" key="15">
    <source>
        <dbReference type="HAMAP-Rule" id="MF_00688"/>
    </source>
</evidence>
<sequence length="222" mass="25361">MPYVLDENRLVFPHPSLADEDGLLAIGGDLRTDRLMLAYENGIFPWYNEDSPILWYAPLERFVLRPSELKVSKSLKQVLKSNKFQVSFDRDFKAVIEGCANIPRKDQDGTWIISDMQEAYLQLHEEGYAHSIEVWQEDDLVGGLYGIKIGNVFCGESMFSMVSNASKVALYHLAKNFGLELIDCQIPSDHLRKMGAEMISQQEYLSILNEQEILPYDFEGTL</sequence>
<keyword evidence="3 15" id="KW-0808">Transferase</keyword>
<evidence type="ECO:0000256" key="8">
    <source>
        <dbReference type="ARBA" id="ARBA00054043"/>
    </source>
</evidence>
<comment type="subcellular location">
    <subcellularLocation>
        <location evidence="1 15">Cytoplasm</location>
    </subcellularLocation>
</comment>
<dbReference type="FunFam" id="3.30.70.3550:FF:000001">
    <property type="entry name" value="Leucyl/phenylalanyl-tRNA--protein transferase"/>
    <property type="match status" value="1"/>
</dbReference>
<dbReference type="RefSeq" id="WP_093101531.1">
    <property type="nucleotide sequence ID" value="NZ_FNGK01000015.1"/>
</dbReference>
<dbReference type="GO" id="GO:0030163">
    <property type="term" value="P:protein catabolic process"/>
    <property type="evidence" value="ECO:0007669"/>
    <property type="project" value="UniProtKB-UniRule"/>
</dbReference>
<dbReference type="EMBL" id="LT906468">
    <property type="protein sequence ID" value="SNV42199.1"/>
    <property type="molecule type" value="Genomic_DNA"/>
</dbReference>
<evidence type="ECO:0000256" key="5">
    <source>
        <dbReference type="ARBA" id="ARBA00050607"/>
    </source>
</evidence>
<evidence type="ECO:0000256" key="4">
    <source>
        <dbReference type="ARBA" id="ARBA00023315"/>
    </source>
</evidence>
<dbReference type="InterPro" id="IPR042203">
    <property type="entry name" value="Leu/Phe-tRNA_Trfase_C"/>
</dbReference>
<keyword evidence="2 15" id="KW-0963">Cytoplasm</keyword>
<dbReference type="GO" id="GO:0005737">
    <property type="term" value="C:cytoplasm"/>
    <property type="evidence" value="ECO:0007669"/>
    <property type="project" value="UniProtKB-SubCell"/>
</dbReference>
<accession>A0AAJ4X910</accession>
<evidence type="ECO:0000256" key="10">
    <source>
        <dbReference type="ARBA" id="ARBA00066767"/>
    </source>
</evidence>
<dbReference type="AlphaFoldDB" id="A0AAJ4X910"/>
<evidence type="ECO:0000256" key="14">
    <source>
        <dbReference type="ARBA" id="ARBA00083640"/>
    </source>
</evidence>
<comment type="function">
    <text evidence="8 15">Functions in the N-end rule pathway of protein degradation where it conjugates Leu, Phe and, less efficiently, Met from aminoacyl-tRNAs to the N-termini of proteins containing an N-terminal arginine or lysine.</text>
</comment>
<reference evidence="16 17" key="1">
    <citation type="submission" date="2017-06" db="EMBL/GenBank/DDBJ databases">
        <authorList>
            <consortium name="Pathogen Informatics"/>
        </authorList>
    </citation>
    <scope>NUCLEOTIDE SEQUENCE [LARGE SCALE GENOMIC DNA]</scope>
    <source>
        <strain evidence="16 17">NCTC12149</strain>
    </source>
</reference>
<dbReference type="Proteomes" id="UP000215355">
    <property type="component" value="Chromosome 1"/>
</dbReference>
<dbReference type="PANTHER" id="PTHR30098:SF2">
    <property type="entry name" value="LEUCYL_PHENYLALANYL-TRNA--PROTEIN TRANSFERASE"/>
    <property type="match status" value="1"/>
</dbReference>